<dbReference type="Proteomes" id="UP000001734">
    <property type="component" value="Chromosome"/>
</dbReference>
<evidence type="ECO:0000313" key="2">
    <source>
        <dbReference type="Proteomes" id="UP000001734"/>
    </source>
</evidence>
<protein>
    <submittedName>
        <fullName evidence="1">Uncharacterized protein</fullName>
    </submittedName>
</protein>
<accession>B5XR33</accession>
<gene>
    <name evidence="1" type="ordered locus">KPK_2829</name>
</gene>
<dbReference type="AlphaFoldDB" id="B5XR33"/>
<evidence type="ECO:0000313" key="1">
    <source>
        <dbReference type="EMBL" id="ACI11968.1"/>
    </source>
</evidence>
<dbReference type="KEGG" id="kpe:KPK_2829"/>
<dbReference type="EMBL" id="CP000964">
    <property type="protein sequence ID" value="ACI11968.1"/>
    <property type="molecule type" value="Genomic_DNA"/>
</dbReference>
<name>B5XR33_KLEV3</name>
<dbReference type="HOGENOM" id="CLU_2000339_0_0_6"/>
<reference evidence="1 2" key="1">
    <citation type="journal article" date="2008" name="PLoS Genet.">
        <title>Complete genome sequence of the N2-fixing broad host range endophyte Klebsiella pneumoniae 342 and virulence predictions verified in mice.</title>
        <authorList>
            <person name="Fouts D.E."/>
            <person name="Tyler H.L."/>
            <person name="DeBoy R.T."/>
            <person name="Daugherty S."/>
            <person name="Ren Q."/>
            <person name="Badger J.H."/>
            <person name="Durkin A.S."/>
            <person name="Huot H."/>
            <person name="Shrivastava S."/>
            <person name="Kothari S."/>
            <person name="Dodson R.J."/>
            <person name="Mohamoud Y."/>
            <person name="Khouri H."/>
            <person name="Roesch L.F."/>
            <person name="Krogfelt K.A."/>
            <person name="Struve C."/>
            <person name="Triplett E.W."/>
            <person name="Methe B.A."/>
        </authorList>
    </citation>
    <scope>NUCLEOTIDE SEQUENCE [LARGE SCALE GENOMIC DNA]</scope>
    <source>
        <strain evidence="1 2">342</strain>
    </source>
</reference>
<proteinExistence type="predicted"/>
<organism evidence="1 2">
    <name type="scientific">Klebsiella variicola (strain 342)</name>
    <name type="common">Klebsiella pneumoniae</name>
    <dbReference type="NCBI Taxonomy" id="507522"/>
    <lineage>
        <taxon>Bacteria</taxon>
        <taxon>Pseudomonadati</taxon>
        <taxon>Pseudomonadota</taxon>
        <taxon>Gammaproteobacteria</taxon>
        <taxon>Enterobacterales</taxon>
        <taxon>Enterobacteriaceae</taxon>
        <taxon>Klebsiella/Raoultella group</taxon>
        <taxon>Klebsiella</taxon>
        <taxon>Klebsiella pneumoniae complex</taxon>
    </lineage>
</organism>
<sequence length="149" mass="17562">MGYIPRFIFINSTFRSNNERHEVGLMFKDNDLNKLYVKLSRETSEDKLVWKIVLSKAISALTEANEDRIGAVYTCDYKGKKLVIYLRKYKHFFDDVEWAWTEEPQLAIVTDNYEVLWKSRYCDSTLINLYEIVSRQGSGFNDLIDDLIP</sequence>
<dbReference type="BioCyc" id="KPNE507522:GI0B-2818-MONOMER"/>